<name>A0A8S1VZ68_PAROT</name>
<dbReference type="EMBL" id="CAJJDP010000079">
    <property type="protein sequence ID" value="CAD8183278.1"/>
    <property type="molecule type" value="Genomic_DNA"/>
</dbReference>
<dbReference type="InterPro" id="IPR017907">
    <property type="entry name" value="Znf_RING_CS"/>
</dbReference>
<dbReference type="AlphaFoldDB" id="A0A8S1VZ68"/>
<evidence type="ECO:0000256" key="3">
    <source>
        <dbReference type="ARBA" id="ARBA00022833"/>
    </source>
</evidence>
<organism evidence="6 7">
    <name type="scientific">Paramecium octaurelia</name>
    <dbReference type="NCBI Taxonomy" id="43137"/>
    <lineage>
        <taxon>Eukaryota</taxon>
        <taxon>Sar</taxon>
        <taxon>Alveolata</taxon>
        <taxon>Ciliophora</taxon>
        <taxon>Intramacronucleata</taxon>
        <taxon>Oligohymenophorea</taxon>
        <taxon>Peniculida</taxon>
        <taxon>Parameciidae</taxon>
        <taxon>Paramecium</taxon>
    </lineage>
</organism>
<evidence type="ECO:0000313" key="7">
    <source>
        <dbReference type="Proteomes" id="UP000683925"/>
    </source>
</evidence>
<dbReference type="InterPro" id="IPR001841">
    <property type="entry name" value="Znf_RING"/>
</dbReference>
<dbReference type="OMA" id="YHSASIN"/>
<keyword evidence="1" id="KW-0479">Metal-binding</keyword>
<evidence type="ECO:0000256" key="1">
    <source>
        <dbReference type="ARBA" id="ARBA00022723"/>
    </source>
</evidence>
<reference evidence="6" key="1">
    <citation type="submission" date="2021-01" db="EMBL/GenBank/DDBJ databases">
        <authorList>
            <consortium name="Genoscope - CEA"/>
            <person name="William W."/>
        </authorList>
    </citation>
    <scope>NUCLEOTIDE SEQUENCE</scope>
</reference>
<accession>A0A8S1VZ68</accession>
<dbReference type="PROSITE" id="PS50089">
    <property type="entry name" value="ZF_RING_2"/>
    <property type="match status" value="1"/>
</dbReference>
<evidence type="ECO:0000256" key="4">
    <source>
        <dbReference type="PROSITE-ProRule" id="PRU00175"/>
    </source>
</evidence>
<dbReference type="GO" id="GO:0008270">
    <property type="term" value="F:zinc ion binding"/>
    <property type="evidence" value="ECO:0007669"/>
    <property type="project" value="UniProtKB-KW"/>
</dbReference>
<sequence length="601" mass="70643">MDQAKEGDVIQIPELLKSKYREWAPYSAMQFIGSSQSLTLLMSILDFHLANNNIEQLKTLVNPNKPYTRYAQEIAQKIKSCILQDRNLSEFYHSASINDPNYTRTDTLLFEFCNYHYRTLIDNLLQTLITLSKALQLSFCVFGDYFLKVDTQKPMIFIYMKNNQYYYIKQFNENQQSTVNQINPSQCNEQQHQNQNCEADNFCGYDEFNHLFKLKVIEVYKESEEWIDNRALQIKKINQKELVKNQIEQENQQDNNQDNSTKSHQTCMNCNQATQSPLFVNSTCNHHFCSKCLNQTITNFDINYKCLNRDCSSLIDLFSYIEYCSGEAPVDKREETINLEFKPCSNCGKNQLKRKSIQSAQKNSLCIKCLRKSTQTLDQAQISNHQEYYLEKVNGNNLNEKAQSILFGCSKCKVKINKNHQHFNKNCLHLLCFSCSNDLILNGNRYSISLKCPVPNCTQYLNQPDFDRFFEEQQNKLLQEQEQKQKEQKEEILIQPLEHVTKEQNLEQQMEIQMTEEEELHYQTFGQCTLCYTDFSNYNKRQKLDCKMHQIGVCCSLKNLICPQCSQKQCCNSNNFINITGQFKLRKDSKQTFDSYQFQFD</sequence>
<dbReference type="Proteomes" id="UP000683925">
    <property type="component" value="Unassembled WGS sequence"/>
</dbReference>
<proteinExistence type="predicted"/>
<evidence type="ECO:0000256" key="2">
    <source>
        <dbReference type="ARBA" id="ARBA00022771"/>
    </source>
</evidence>
<keyword evidence="3" id="KW-0862">Zinc</keyword>
<feature type="domain" description="RING-type" evidence="5">
    <location>
        <begin position="267"/>
        <end position="306"/>
    </location>
</feature>
<dbReference type="OrthoDB" id="309924at2759"/>
<comment type="caution">
    <text evidence="6">The sequence shown here is derived from an EMBL/GenBank/DDBJ whole genome shotgun (WGS) entry which is preliminary data.</text>
</comment>
<gene>
    <name evidence="6" type="ORF">POCTA_138.1.T0800239</name>
</gene>
<keyword evidence="2 4" id="KW-0863">Zinc-finger</keyword>
<protein>
    <recommendedName>
        <fullName evidence="5">RING-type domain-containing protein</fullName>
    </recommendedName>
</protein>
<evidence type="ECO:0000313" key="6">
    <source>
        <dbReference type="EMBL" id="CAD8183278.1"/>
    </source>
</evidence>
<dbReference type="PROSITE" id="PS00518">
    <property type="entry name" value="ZF_RING_1"/>
    <property type="match status" value="1"/>
</dbReference>
<evidence type="ECO:0000259" key="5">
    <source>
        <dbReference type="PROSITE" id="PS50089"/>
    </source>
</evidence>
<keyword evidence="7" id="KW-1185">Reference proteome</keyword>